<dbReference type="Proteomes" id="UP000492821">
    <property type="component" value="Unassembled WGS sequence"/>
</dbReference>
<evidence type="ECO:0000313" key="5">
    <source>
        <dbReference type="WBParaSite" id="Pan_g6062.t1"/>
    </source>
</evidence>
<dbReference type="GO" id="GO:0006623">
    <property type="term" value="P:protein targeting to vacuole"/>
    <property type="evidence" value="ECO:0007669"/>
    <property type="project" value="InterPro"/>
</dbReference>
<dbReference type="Gene3D" id="2.130.10.10">
    <property type="entry name" value="YVTN repeat-like/Quinoprotein amine dehydrogenase"/>
    <property type="match status" value="1"/>
</dbReference>
<keyword evidence="4" id="KW-1185">Reference proteome</keyword>
<dbReference type="PANTHER" id="PTHR12616">
    <property type="entry name" value="VACUOLAR PROTEIN SORTING VPS41"/>
    <property type="match status" value="1"/>
</dbReference>
<evidence type="ECO:0000256" key="2">
    <source>
        <dbReference type="ARBA" id="ARBA00022833"/>
    </source>
</evidence>
<proteinExistence type="predicted"/>
<reference evidence="4" key="1">
    <citation type="journal article" date="2013" name="Genetics">
        <title>The draft genome and transcriptome of Panagrellus redivivus are shaped by the harsh demands of a free-living lifestyle.</title>
        <authorList>
            <person name="Srinivasan J."/>
            <person name="Dillman A.R."/>
            <person name="Macchietto M.G."/>
            <person name="Heikkinen L."/>
            <person name="Lakso M."/>
            <person name="Fracchia K.M."/>
            <person name="Antoshechkin I."/>
            <person name="Mortazavi A."/>
            <person name="Wong G."/>
            <person name="Sternberg P.W."/>
        </authorList>
    </citation>
    <scope>NUCLEOTIDE SEQUENCE [LARGE SCALE GENOMIC DNA]</scope>
    <source>
        <strain evidence="4">MT8872</strain>
    </source>
</reference>
<evidence type="ECO:0000259" key="3">
    <source>
        <dbReference type="SMART" id="SM00184"/>
    </source>
</evidence>
<name>A0A7E4W2R0_PANRE</name>
<dbReference type="InterPro" id="IPR001680">
    <property type="entry name" value="WD40_rpt"/>
</dbReference>
<organism evidence="4 5">
    <name type="scientific">Panagrellus redivivus</name>
    <name type="common">Microworm</name>
    <dbReference type="NCBI Taxonomy" id="6233"/>
    <lineage>
        <taxon>Eukaryota</taxon>
        <taxon>Metazoa</taxon>
        <taxon>Ecdysozoa</taxon>
        <taxon>Nematoda</taxon>
        <taxon>Chromadorea</taxon>
        <taxon>Rhabditida</taxon>
        <taxon>Tylenchina</taxon>
        <taxon>Panagrolaimomorpha</taxon>
        <taxon>Panagrolaimoidea</taxon>
        <taxon>Panagrolaimidae</taxon>
        <taxon>Panagrellus</taxon>
    </lineage>
</organism>
<dbReference type="GO" id="GO:0016236">
    <property type="term" value="P:macroautophagy"/>
    <property type="evidence" value="ECO:0007669"/>
    <property type="project" value="TreeGrafter"/>
</dbReference>
<dbReference type="InterPro" id="IPR057780">
    <property type="entry name" value="Beta-prop_Vps41"/>
</dbReference>
<sequence length="886" mass="100873">MNDVDEEDIPLIPRFNYKILFDLRNIGDKFSCFAVHDKFIAVGCATGCIRIYDPLGSLRAEFTVKAHSCEVAQIVIDKSGSYVLSCSNDRSVNLHGIGCNKLNERFNVRAKSIAISENFTKRGHHKFLVGLEQLHLYEKGFLMSYNSKCLYSGKPEDGLIYAISWRGDVIAFTNETGTRIFDLKTFTTLAIIQPLHHKVREFSFRYPPRHSWLNDSVLSIGWASSVVVARIKPEEKKVEVIHRFQLGKVNVAGISYTVADEREQSDQLWREIAIFGVKVVEGRKEDGSISTQSQASTPSIAPSIAALPVNPDQEIRKQLMLVEPMKLDEYFIAAEDEITFKNGEAPNAFLHKYHMDALPGDSVYYLMSPEAVIEARPCSADNNVQWYLKNNCYVAALRCAIQHREELFETSVSEVGRQLIAQLMHQKQFDTAASYLPEICERHKDEWEYYVSVFENEKRVLQIVPYLPLQQPQLEPECYEYVLISALNSKAELFLKLIEIYPSDLYRIGSIIVKTLERVDVKSVSKSDRRLLFLALARLYAYSREFDKALNMFLQMKDTTIFQFIRQHHLFAPVRNKIVQLMEIDDQRAIQLLTQHEDEFIGDSGPGGIIQQLRDKPRLQMEYLSSVMGRGLGFEHADLLVRLYAEHAPDRLLQFLQQNDAYDLEQAIIECKKHKQTKSALVFLLGRTGNKLEALEAIENIDVAIDFCTEHAEEELWLRLIELATQRAEDVTKILSVAGTYIDPLHIIEKIPPKLQVPHLQSSLQKVLQDAKLQLALIEDCQSATFNDVFGLFEEFSTPPAAFADGLDRCCVCRKHVLGNPAEVLLLGCSHSCHTKCLKSNRHPSIYDNDDLRQQSFLAIDEDSPEPLPTAECPVCWTEEPANPFA</sequence>
<dbReference type="GO" id="GO:0030897">
    <property type="term" value="C:HOPS complex"/>
    <property type="evidence" value="ECO:0007669"/>
    <property type="project" value="TreeGrafter"/>
</dbReference>
<dbReference type="InterPro" id="IPR045111">
    <property type="entry name" value="Vps41/Vps8"/>
</dbReference>
<dbReference type="InterPro" id="IPR011990">
    <property type="entry name" value="TPR-like_helical_dom_sf"/>
</dbReference>
<dbReference type="GO" id="GO:0009267">
    <property type="term" value="P:cellular response to starvation"/>
    <property type="evidence" value="ECO:0007669"/>
    <property type="project" value="TreeGrafter"/>
</dbReference>
<dbReference type="InterPro" id="IPR001841">
    <property type="entry name" value="Znf_RING"/>
</dbReference>
<evidence type="ECO:0000313" key="4">
    <source>
        <dbReference type="Proteomes" id="UP000492821"/>
    </source>
</evidence>
<keyword evidence="1" id="KW-0863">Zinc-finger</keyword>
<dbReference type="GO" id="GO:0008270">
    <property type="term" value="F:zinc ion binding"/>
    <property type="evidence" value="ECO:0007669"/>
    <property type="project" value="UniProtKB-KW"/>
</dbReference>
<dbReference type="SMART" id="SM00184">
    <property type="entry name" value="RING"/>
    <property type="match status" value="1"/>
</dbReference>
<reference evidence="5" key="2">
    <citation type="submission" date="2020-10" db="UniProtKB">
        <authorList>
            <consortium name="WormBaseParasite"/>
        </authorList>
    </citation>
    <scope>IDENTIFICATION</scope>
</reference>
<keyword evidence="2" id="KW-0862">Zinc</keyword>
<dbReference type="SMART" id="SM00320">
    <property type="entry name" value="WD40"/>
    <property type="match status" value="2"/>
</dbReference>
<dbReference type="Gene3D" id="1.25.40.10">
    <property type="entry name" value="Tetratricopeptide repeat domain"/>
    <property type="match status" value="1"/>
</dbReference>
<dbReference type="InterPro" id="IPR036322">
    <property type="entry name" value="WD40_repeat_dom_sf"/>
</dbReference>
<feature type="domain" description="RING-type" evidence="3">
    <location>
        <begin position="810"/>
        <end position="876"/>
    </location>
</feature>
<dbReference type="AlphaFoldDB" id="A0A7E4W2R0"/>
<dbReference type="SUPFAM" id="SSF50978">
    <property type="entry name" value="WD40 repeat-like"/>
    <property type="match status" value="1"/>
</dbReference>
<dbReference type="Pfam" id="PF23556">
    <property type="entry name" value="TPR_Vps41"/>
    <property type="match status" value="1"/>
</dbReference>
<dbReference type="Pfam" id="PF23411">
    <property type="entry name" value="Beta-prop_Vps41"/>
    <property type="match status" value="1"/>
</dbReference>
<accession>A0A7E4W2R0</accession>
<dbReference type="InterPro" id="IPR015943">
    <property type="entry name" value="WD40/YVTN_repeat-like_dom_sf"/>
</dbReference>
<dbReference type="PANTHER" id="PTHR12616:SF1">
    <property type="entry name" value="VACUOLAR PROTEIN SORTING-ASSOCIATED PROTEIN 41 HOMOLOG"/>
    <property type="match status" value="1"/>
</dbReference>
<protein>
    <submittedName>
        <fullName evidence="5">RING-type domain-containing protein</fullName>
    </submittedName>
</protein>
<keyword evidence="1" id="KW-0479">Metal-binding</keyword>
<evidence type="ECO:0000256" key="1">
    <source>
        <dbReference type="ARBA" id="ARBA00022771"/>
    </source>
</evidence>
<dbReference type="GO" id="GO:0005770">
    <property type="term" value="C:late endosome"/>
    <property type="evidence" value="ECO:0007669"/>
    <property type="project" value="TreeGrafter"/>
</dbReference>
<dbReference type="WBParaSite" id="Pan_g6062.t1">
    <property type="protein sequence ID" value="Pan_g6062.t1"/>
    <property type="gene ID" value="Pan_g6062"/>
</dbReference>
<dbReference type="GO" id="GO:0034058">
    <property type="term" value="P:endosomal vesicle fusion"/>
    <property type="evidence" value="ECO:0007669"/>
    <property type="project" value="TreeGrafter"/>
</dbReference>